<name>X1TU65_9ZZZZ</name>
<comment type="caution">
    <text evidence="2">The sequence shown here is derived from an EMBL/GenBank/DDBJ whole genome shotgun (WGS) entry which is preliminary data.</text>
</comment>
<dbReference type="SUPFAM" id="SSF49899">
    <property type="entry name" value="Concanavalin A-like lectins/glucanases"/>
    <property type="match status" value="1"/>
</dbReference>
<sequence>ISHHDNLKYFWNFGDNQTAFGETILHSYRKPGKYKIQLITMDNSGYYSIDEDYIWIDNYYPNVDILKFTYGRTSYDFYDDQVGEIPEGWYISNYEKFFGRITEVVENVDDFYKVVKIGDGTGIGGIFTSNCSGLPYATEPGDLNETSGTVEFWLYTDDTYDSMIVFELFEKEWSNGIVVMHYNSTWFLRSENGIVQFEFSDSWKLQNNTWTHFRIDFCCDDSYYMGLANDKFIIYADDIPSPVFNMSHISNPDLTNITCLRANSGL</sequence>
<organism evidence="2">
    <name type="scientific">marine sediment metagenome</name>
    <dbReference type="NCBI Taxonomy" id="412755"/>
    <lineage>
        <taxon>unclassified sequences</taxon>
        <taxon>metagenomes</taxon>
        <taxon>ecological metagenomes</taxon>
    </lineage>
</organism>
<feature type="non-terminal residue" evidence="2">
    <location>
        <position position="1"/>
    </location>
</feature>
<dbReference type="EMBL" id="BARW01023371">
    <property type="protein sequence ID" value="GAI94921.1"/>
    <property type="molecule type" value="Genomic_DNA"/>
</dbReference>
<protein>
    <recommendedName>
        <fullName evidence="1">PKD domain-containing protein</fullName>
    </recommendedName>
</protein>
<proteinExistence type="predicted"/>
<dbReference type="Gene3D" id="2.60.40.10">
    <property type="entry name" value="Immunoglobulins"/>
    <property type="match status" value="1"/>
</dbReference>
<gene>
    <name evidence="2" type="ORF">S12H4_38780</name>
</gene>
<accession>X1TU65</accession>
<dbReference type="CDD" id="cd00146">
    <property type="entry name" value="PKD"/>
    <property type="match status" value="1"/>
</dbReference>
<dbReference type="InterPro" id="IPR000601">
    <property type="entry name" value="PKD_dom"/>
</dbReference>
<dbReference type="AlphaFoldDB" id="X1TU65"/>
<evidence type="ECO:0000313" key="2">
    <source>
        <dbReference type="EMBL" id="GAI94921.1"/>
    </source>
</evidence>
<dbReference type="InterPro" id="IPR035986">
    <property type="entry name" value="PKD_dom_sf"/>
</dbReference>
<dbReference type="InterPro" id="IPR013320">
    <property type="entry name" value="ConA-like_dom_sf"/>
</dbReference>
<dbReference type="InterPro" id="IPR013783">
    <property type="entry name" value="Ig-like_fold"/>
</dbReference>
<dbReference type="PROSITE" id="PS50093">
    <property type="entry name" value="PKD"/>
    <property type="match status" value="1"/>
</dbReference>
<feature type="non-terminal residue" evidence="2">
    <location>
        <position position="266"/>
    </location>
</feature>
<evidence type="ECO:0000259" key="1">
    <source>
        <dbReference type="PROSITE" id="PS50093"/>
    </source>
</evidence>
<feature type="domain" description="PKD" evidence="1">
    <location>
        <begin position="1"/>
        <end position="45"/>
    </location>
</feature>
<reference evidence="2" key="1">
    <citation type="journal article" date="2014" name="Front. Microbiol.">
        <title>High frequency of phylogenetically diverse reductive dehalogenase-homologous genes in deep subseafloor sedimentary metagenomes.</title>
        <authorList>
            <person name="Kawai M."/>
            <person name="Futagami T."/>
            <person name="Toyoda A."/>
            <person name="Takaki Y."/>
            <person name="Nishi S."/>
            <person name="Hori S."/>
            <person name="Arai W."/>
            <person name="Tsubouchi T."/>
            <person name="Morono Y."/>
            <person name="Uchiyama I."/>
            <person name="Ito T."/>
            <person name="Fujiyama A."/>
            <person name="Inagaki F."/>
            <person name="Takami H."/>
        </authorList>
    </citation>
    <scope>NUCLEOTIDE SEQUENCE</scope>
    <source>
        <strain evidence="2">Expedition CK06-06</strain>
    </source>
</reference>
<dbReference type="SUPFAM" id="SSF49299">
    <property type="entry name" value="PKD domain"/>
    <property type="match status" value="1"/>
</dbReference>
<dbReference type="Pfam" id="PF18911">
    <property type="entry name" value="PKD_4"/>
    <property type="match status" value="1"/>
</dbReference>